<dbReference type="AlphaFoldDB" id="A0A116MWS3"/>
<dbReference type="EMBL" id="FIIE01000008">
    <property type="protein sequence ID" value="CYV70745.1"/>
    <property type="molecule type" value="Genomic_DNA"/>
</dbReference>
<evidence type="ECO:0000313" key="2">
    <source>
        <dbReference type="EMBL" id="CYV70745.1"/>
    </source>
</evidence>
<organism evidence="2 3">
    <name type="scientific">Streptococcus suis</name>
    <dbReference type="NCBI Taxonomy" id="1307"/>
    <lineage>
        <taxon>Bacteria</taxon>
        <taxon>Bacillati</taxon>
        <taxon>Bacillota</taxon>
        <taxon>Bacilli</taxon>
        <taxon>Lactobacillales</taxon>
        <taxon>Streptococcaceae</taxon>
        <taxon>Streptococcus</taxon>
    </lineage>
</organism>
<name>A0A116MWS3_STRSU</name>
<sequence length="34" mass="3581">MSSRGTPKLSLGQTQNGGFNNAGNDTINFDDLPI</sequence>
<gene>
    <name evidence="2" type="ORF">ERS132442_01097</name>
</gene>
<evidence type="ECO:0000313" key="3">
    <source>
        <dbReference type="Proteomes" id="UP000070960"/>
    </source>
</evidence>
<dbReference type="Proteomes" id="UP000070960">
    <property type="component" value="Unassembled WGS sequence"/>
</dbReference>
<proteinExistence type="predicted"/>
<feature type="compositionally biased region" description="Polar residues" evidence="1">
    <location>
        <begin position="1"/>
        <end position="27"/>
    </location>
</feature>
<protein>
    <submittedName>
        <fullName evidence="2">Uncharacterized protein</fullName>
    </submittedName>
</protein>
<evidence type="ECO:0000256" key="1">
    <source>
        <dbReference type="SAM" id="MobiDB-lite"/>
    </source>
</evidence>
<feature type="region of interest" description="Disordered" evidence="1">
    <location>
        <begin position="1"/>
        <end position="34"/>
    </location>
</feature>
<reference evidence="2 3" key="1">
    <citation type="submission" date="2016-02" db="EMBL/GenBank/DDBJ databases">
        <authorList>
            <consortium name="Pathogen Informatics"/>
        </authorList>
    </citation>
    <scope>NUCLEOTIDE SEQUENCE [LARGE SCALE GENOMIC DNA]</scope>
    <source>
        <strain evidence="2 3">LSS80</strain>
    </source>
</reference>
<accession>A0A116MWS3</accession>